<gene>
    <name evidence="2" type="ORF">NT6N_10030</name>
</gene>
<evidence type="ECO:0008006" key="3">
    <source>
        <dbReference type="Google" id="ProtNLM"/>
    </source>
</evidence>
<protein>
    <recommendedName>
        <fullName evidence="3">PEP-CTERM protein-sorting domain-containing protein</fullName>
    </recommendedName>
</protein>
<dbReference type="EMBL" id="AP026866">
    <property type="protein sequence ID" value="BDS05963.1"/>
    <property type="molecule type" value="Genomic_DNA"/>
</dbReference>
<organism evidence="2">
    <name type="scientific">Oceaniferula spumae</name>
    <dbReference type="NCBI Taxonomy" id="2979115"/>
    <lineage>
        <taxon>Bacteria</taxon>
        <taxon>Pseudomonadati</taxon>
        <taxon>Verrucomicrobiota</taxon>
        <taxon>Verrucomicrobiia</taxon>
        <taxon>Verrucomicrobiales</taxon>
        <taxon>Verrucomicrobiaceae</taxon>
        <taxon>Oceaniferula</taxon>
    </lineage>
</organism>
<feature type="chain" id="PRO_5043995043" description="PEP-CTERM protein-sorting domain-containing protein" evidence="1">
    <location>
        <begin position="26"/>
        <end position="212"/>
    </location>
</feature>
<proteinExistence type="predicted"/>
<dbReference type="KEGG" id="osu:NT6N_10030"/>
<accession>A0AAT9FIW9</accession>
<reference evidence="2" key="1">
    <citation type="submission" date="2024-07" db="EMBL/GenBank/DDBJ databases">
        <title>Complete genome sequence of Verrucomicrobiaceae bacterium NT6N.</title>
        <authorList>
            <person name="Huang C."/>
            <person name="Takami H."/>
            <person name="Hamasaki K."/>
        </authorList>
    </citation>
    <scope>NUCLEOTIDE SEQUENCE</scope>
    <source>
        <strain evidence="2">NT6N</strain>
    </source>
</reference>
<dbReference type="NCBIfam" id="TIGR02595">
    <property type="entry name" value="PEP_CTERM"/>
    <property type="match status" value="1"/>
</dbReference>
<dbReference type="AlphaFoldDB" id="A0AAT9FIW9"/>
<name>A0AAT9FIW9_9BACT</name>
<feature type="signal peptide" evidence="1">
    <location>
        <begin position="1"/>
        <end position="25"/>
    </location>
</feature>
<evidence type="ECO:0000313" key="2">
    <source>
        <dbReference type="EMBL" id="BDS05963.1"/>
    </source>
</evidence>
<evidence type="ECO:0000256" key="1">
    <source>
        <dbReference type="SAM" id="SignalP"/>
    </source>
</evidence>
<sequence>MIPTIIKSTPLLPLILLTLTSPAEAVVLSSAFERELRSAGNNTGTGATQGIGSMRIGDELGNGSRDARGVTEFIITGQTTTTSAMLQFDQTGILLGGAFNIVIEAYQANGTVEVVADYSRTSTGTVATFSSDDYNFNDTGISFDVTSIYNAAITNGDDAIGFRFRLEDESPTTQQVVTYSNSKLNVTTVPEPSSILCVTLGAGMLIFRRNKK</sequence>
<keyword evidence="1" id="KW-0732">Signal</keyword>
<dbReference type="InterPro" id="IPR013424">
    <property type="entry name" value="Ice-binding_C"/>
</dbReference>